<evidence type="ECO:0000256" key="4">
    <source>
        <dbReference type="SAM" id="SignalP"/>
    </source>
</evidence>
<dbReference type="PROSITE" id="PS51450">
    <property type="entry name" value="LRR"/>
    <property type="match status" value="2"/>
</dbReference>
<dbReference type="InterPro" id="IPR050328">
    <property type="entry name" value="Dev_Immune_Receptor"/>
</dbReference>
<evidence type="ECO:0000313" key="5">
    <source>
        <dbReference type="EMBL" id="WAR25547.1"/>
    </source>
</evidence>
<dbReference type="PANTHER" id="PTHR24373:SF275">
    <property type="entry name" value="TIR DOMAIN-CONTAINING PROTEIN"/>
    <property type="match status" value="1"/>
</dbReference>
<feature type="non-terminal residue" evidence="5">
    <location>
        <position position="538"/>
    </location>
</feature>
<name>A0ABY7FV98_MYAAR</name>
<evidence type="ECO:0000256" key="1">
    <source>
        <dbReference type="ARBA" id="ARBA00022614"/>
    </source>
</evidence>
<evidence type="ECO:0000256" key="2">
    <source>
        <dbReference type="ARBA" id="ARBA00022729"/>
    </source>
</evidence>
<dbReference type="EMBL" id="CP111025">
    <property type="protein sequence ID" value="WAR25547.1"/>
    <property type="molecule type" value="Genomic_DNA"/>
</dbReference>
<keyword evidence="1" id="KW-0433">Leucine-rich repeat</keyword>
<feature type="chain" id="PRO_5045150838" evidence="4">
    <location>
        <begin position="30"/>
        <end position="538"/>
    </location>
</feature>
<dbReference type="PANTHER" id="PTHR24373">
    <property type="entry name" value="SLIT RELATED LEUCINE-RICH REPEAT NEURONAL PROTEIN"/>
    <property type="match status" value="1"/>
</dbReference>
<proteinExistence type="predicted"/>
<gene>
    <name evidence="5" type="ORF">MAR_011251</name>
</gene>
<dbReference type="InterPro" id="IPR026906">
    <property type="entry name" value="LRR_5"/>
</dbReference>
<organism evidence="5 6">
    <name type="scientific">Mya arenaria</name>
    <name type="common">Soft-shell clam</name>
    <dbReference type="NCBI Taxonomy" id="6604"/>
    <lineage>
        <taxon>Eukaryota</taxon>
        <taxon>Metazoa</taxon>
        <taxon>Spiralia</taxon>
        <taxon>Lophotrochozoa</taxon>
        <taxon>Mollusca</taxon>
        <taxon>Bivalvia</taxon>
        <taxon>Autobranchia</taxon>
        <taxon>Heteroconchia</taxon>
        <taxon>Euheterodonta</taxon>
        <taxon>Imparidentia</taxon>
        <taxon>Neoheterodontei</taxon>
        <taxon>Myida</taxon>
        <taxon>Myoidea</taxon>
        <taxon>Myidae</taxon>
        <taxon>Mya</taxon>
    </lineage>
</organism>
<keyword evidence="6" id="KW-1185">Reference proteome</keyword>
<accession>A0ABY7FV98</accession>
<keyword evidence="2 4" id="KW-0732">Signal</keyword>
<dbReference type="InterPro" id="IPR032675">
    <property type="entry name" value="LRR_dom_sf"/>
</dbReference>
<dbReference type="Gene3D" id="3.80.10.10">
    <property type="entry name" value="Ribonuclease Inhibitor"/>
    <property type="match status" value="4"/>
</dbReference>
<evidence type="ECO:0000313" key="6">
    <source>
        <dbReference type="Proteomes" id="UP001164746"/>
    </source>
</evidence>
<dbReference type="Pfam" id="PF13855">
    <property type="entry name" value="LRR_8"/>
    <property type="match status" value="2"/>
</dbReference>
<protein>
    <submittedName>
        <fullName evidence="5">LRIG3-like protein</fullName>
    </submittedName>
</protein>
<dbReference type="SMART" id="SM00369">
    <property type="entry name" value="LRR_TYP"/>
    <property type="match status" value="8"/>
</dbReference>
<sequence length="538" mass="60422">MSETPAMYRSAIVVLILQIYVVFIGPVDANCDTNESPCICVTLDTGTTAINCSAVFPKLTEIPKVPHDTTIFDLSNNRIRPDALHELCEYTRLEEVSISRNHLKTIPAKELMRCLITRSLNLSGNVFDAISHDSLKGLETTPAIYGLESMKFTDLTISSMVQLRLLDLIVHQTEIPNTLFNKLRLQSLYLDIRSATELPVRFLDPIAATLERLQLTSNVLDTLQESLLYKSQTLAELYLQLPALRSVPTNFFQTPSLTSKLKTIVLKGIKSLPRNVFSSLNGLRSLDVHEAEDLPSGLFSGLRYLETLDLTGTHLVTIPTDWFTDLGNLRRLVLRSTGLQSISKTDFSNMNQLRHVDLSKNEIRKVPSHFFREISETVSVIDLSYNNLKMISYDLFNGHSSLKKLYLNDNKISSIQPGAFVSLSELRELYLQNNKLYPVEETLFANTRNITHLDLSSNILTSLPADNVISYLDESIQLNSSSLHKFDVMHNKLLCNCSTWRLKFSLSGARVIDCQRITPTSMAPSVADNGVFQLTSSD</sequence>
<dbReference type="SUPFAM" id="SSF52058">
    <property type="entry name" value="L domain-like"/>
    <property type="match status" value="2"/>
</dbReference>
<dbReference type="InterPro" id="IPR003591">
    <property type="entry name" value="Leu-rich_rpt_typical-subtyp"/>
</dbReference>
<dbReference type="Pfam" id="PF13306">
    <property type="entry name" value="LRR_5"/>
    <property type="match status" value="1"/>
</dbReference>
<evidence type="ECO:0000256" key="3">
    <source>
        <dbReference type="ARBA" id="ARBA00022737"/>
    </source>
</evidence>
<dbReference type="Proteomes" id="UP001164746">
    <property type="component" value="Chromosome 14"/>
</dbReference>
<dbReference type="InterPro" id="IPR001611">
    <property type="entry name" value="Leu-rich_rpt"/>
</dbReference>
<feature type="signal peptide" evidence="4">
    <location>
        <begin position="1"/>
        <end position="29"/>
    </location>
</feature>
<reference evidence="5" key="1">
    <citation type="submission" date="2022-11" db="EMBL/GenBank/DDBJ databases">
        <title>Centuries of genome instability and evolution in soft-shell clam transmissible cancer (bioRxiv).</title>
        <authorList>
            <person name="Hart S.F.M."/>
            <person name="Yonemitsu M.A."/>
            <person name="Giersch R.M."/>
            <person name="Beal B.F."/>
            <person name="Arriagada G."/>
            <person name="Davis B.W."/>
            <person name="Ostrander E.A."/>
            <person name="Goff S.P."/>
            <person name="Metzger M.J."/>
        </authorList>
    </citation>
    <scope>NUCLEOTIDE SEQUENCE</scope>
    <source>
        <strain evidence="5">MELC-2E11</strain>
        <tissue evidence="5">Siphon/mantle</tissue>
    </source>
</reference>
<keyword evidence="3" id="KW-0677">Repeat</keyword>